<keyword evidence="1" id="KW-0472">Membrane</keyword>
<dbReference type="OrthoDB" id="9869121at2"/>
<dbReference type="Proteomes" id="UP000199134">
    <property type="component" value="Unassembled WGS sequence"/>
</dbReference>
<comment type="caution">
    <text evidence="2">The sequence shown here is derived from an EMBL/GenBank/DDBJ whole genome shotgun (WGS) entry which is preliminary data.</text>
</comment>
<dbReference type="CDD" id="cd00636">
    <property type="entry name" value="TroA-like"/>
    <property type="match status" value="1"/>
</dbReference>
<name>A0A1H0GBD3_9BACT</name>
<dbReference type="AlphaFoldDB" id="A0A1H0GBD3"/>
<keyword evidence="1" id="KW-1133">Transmembrane helix</keyword>
<gene>
    <name evidence="2" type="ORF">SAMN04487900_10847</name>
</gene>
<evidence type="ECO:0000313" key="3">
    <source>
        <dbReference type="Proteomes" id="UP000199134"/>
    </source>
</evidence>
<proteinExistence type="predicted"/>
<protein>
    <submittedName>
        <fullName evidence="2">Uncharacterized protein</fullName>
    </submittedName>
</protein>
<dbReference type="RefSeq" id="WP_091853234.1">
    <property type="nucleotide sequence ID" value="NZ_FNIW01000008.1"/>
</dbReference>
<organism evidence="2 3">
    <name type="scientific">Prevotella communis</name>
    <dbReference type="NCBI Taxonomy" id="2913614"/>
    <lineage>
        <taxon>Bacteria</taxon>
        <taxon>Pseudomonadati</taxon>
        <taxon>Bacteroidota</taxon>
        <taxon>Bacteroidia</taxon>
        <taxon>Bacteroidales</taxon>
        <taxon>Prevotellaceae</taxon>
        <taxon>Prevotella</taxon>
    </lineage>
</organism>
<sequence>MAKNRLTPLKDEPTTSFDELISKIDNLAGLINQQNGYLRVIAQKDGFDSEYNFLRHQFNATSAIHEALVKYLKENKAEIVVDGEENNKLAKAEELLNKYQALLTEAMEIIKNHITATSPVTTVVIHEPLPPETVLKPQQPQSTKGMFAYLFLHLPWYHIKCFFTSPYFKHWLIIIMVSVWFVSVFLTCIMAVDNTRMHQMFHTILIHSGI</sequence>
<keyword evidence="1" id="KW-0812">Transmembrane</keyword>
<evidence type="ECO:0000256" key="1">
    <source>
        <dbReference type="SAM" id="Phobius"/>
    </source>
</evidence>
<dbReference type="EMBL" id="FNIW01000008">
    <property type="protein sequence ID" value="SDO04225.1"/>
    <property type="molecule type" value="Genomic_DNA"/>
</dbReference>
<feature type="transmembrane region" description="Helical" evidence="1">
    <location>
        <begin position="171"/>
        <end position="192"/>
    </location>
</feature>
<accession>A0A1H0GBD3</accession>
<evidence type="ECO:0000313" key="2">
    <source>
        <dbReference type="EMBL" id="SDO04225.1"/>
    </source>
</evidence>
<reference evidence="3" key="1">
    <citation type="submission" date="2016-10" db="EMBL/GenBank/DDBJ databases">
        <authorList>
            <person name="de Groot N.N."/>
        </authorList>
    </citation>
    <scope>NUCLEOTIDE SEQUENCE [LARGE SCALE GENOMIC DNA]</scope>
    <source>
        <strain evidence="3">BP1-145</strain>
    </source>
</reference>